<feature type="repeat" description="ANK" evidence="3">
    <location>
        <begin position="809"/>
        <end position="841"/>
    </location>
</feature>
<dbReference type="PROSITE" id="PS50837">
    <property type="entry name" value="NACHT"/>
    <property type="match status" value="1"/>
</dbReference>
<organism evidence="5 6">
    <name type="scientific">Thelonectria olida</name>
    <dbReference type="NCBI Taxonomy" id="1576542"/>
    <lineage>
        <taxon>Eukaryota</taxon>
        <taxon>Fungi</taxon>
        <taxon>Dikarya</taxon>
        <taxon>Ascomycota</taxon>
        <taxon>Pezizomycotina</taxon>
        <taxon>Sordariomycetes</taxon>
        <taxon>Hypocreomycetidae</taxon>
        <taxon>Hypocreales</taxon>
        <taxon>Nectriaceae</taxon>
        <taxon>Thelonectria</taxon>
    </lineage>
</organism>
<feature type="repeat" description="ANK" evidence="3">
    <location>
        <begin position="899"/>
        <end position="928"/>
    </location>
</feature>
<accession>A0A9P8VVT3</accession>
<dbReference type="SMART" id="SM00248">
    <property type="entry name" value="ANK"/>
    <property type="match status" value="11"/>
</dbReference>
<dbReference type="PANTHER" id="PTHR24198">
    <property type="entry name" value="ANKYRIN REPEAT AND PROTEIN KINASE DOMAIN-CONTAINING PROTEIN"/>
    <property type="match status" value="1"/>
</dbReference>
<dbReference type="PRINTS" id="PR01415">
    <property type="entry name" value="ANKYRIN"/>
</dbReference>
<dbReference type="InterPro" id="IPR007111">
    <property type="entry name" value="NACHT_NTPase"/>
</dbReference>
<keyword evidence="1" id="KW-0677">Repeat</keyword>
<reference evidence="5 6" key="1">
    <citation type="journal article" date="2021" name="Nat. Commun.">
        <title>Genetic determinants of endophytism in the Arabidopsis root mycobiome.</title>
        <authorList>
            <person name="Mesny F."/>
            <person name="Miyauchi S."/>
            <person name="Thiergart T."/>
            <person name="Pickel B."/>
            <person name="Atanasova L."/>
            <person name="Karlsson M."/>
            <person name="Huettel B."/>
            <person name="Barry K.W."/>
            <person name="Haridas S."/>
            <person name="Chen C."/>
            <person name="Bauer D."/>
            <person name="Andreopoulos W."/>
            <person name="Pangilinan J."/>
            <person name="LaButti K."/>
            <person name="Riley R."/>
            <person name="Lipzen A."/>
            <person name="Clum A."/>
            <person name="Drula E."/>
            <person name="Henrissat B."/>
            <person name="Kohler A."/>
            <person name="Grigoriev I.V."/>
            <person name="Martin F.M."/>
            <person name="Hacquard S."/>
        </authorList>
    </citation>
    <scope>NUCLEOTIDE SEQUENCE [LARGE SCALE GENOMIC DNA]</scope>
    <source>
        <strain evidence="5 6">MPI-CAGE-CH-0241</strain>
    </source>
</reference>
<keyword evidence="2 3" id="KW-0040">ANK repeat</keyword>
<protein>
    <submittedName>
        <fullName evidence="5">Ankyrin repeat-containing domain protein</fullName>
    </submittedName>
</protein>
<dbReference type="PANTHER" id="PTHR24198:SF165">
    <property type="entry name" value="ANKYRIN REPEAT-CONTAINING PROTEIN-RELATED"/>
    <property type="match status" value="1"/>
</dbReference>
<evidence type="ECO:0000256" key="1">
    <source>
        <dbReference type="ARBA" id="ARBA00022737"/>
    </source>
</evidence>
<evidence type="ECO:0000256" key="2">
    <source>
        <dbReference type="ARBA" id="ARBA00023043"/>
    </source>
</evidence>
<feature type="repeat" description="ANK" evidence="3">
    <location>
        <begin position="748"/>
        <end position="776"/>
    </location>
</feature>
<dbReference type="EMBL" id="JAGPYM010000025">
    <property type="protein sequence ID" value="KAH6880741.1"/>
    <property type="molecule type" value="Genomic_DNA"/>
</dbReference>
<feature type="domain" description="NACHT" evidence="4">
    <location>
        <begin position="108"/>
        <end position="257"/>
    </location>
</feature>
<proteinExistence type="predicted"/>
<feature type="repeat" description="ANK" evidence="3">
    <location>
        <begin position="711"/>
        <end position="743"/>
    </location>
</feature>
<sequence>MSGPSFHGPIDGHNVLAGISVSGGGTLNAYFNQLDKGHLPCDPSLLDLVKPGLLLEEKEACLHSLGFRNINARRQDIPPAHPNTCEWLLQTEEFRMWHARDELASHRGVLWIKGKPGAGKSTLMKHIYSHCLQNLEEDRLVATYFFNARGEDLEKTPLGMFRSLLHQLLSNDHAMYERFVPLFRENQKYGTWEWREAELREFLLSEIEGCQSKLLFLIDALDECSDPEVEKVVSFLELLTAKAVHAGVTLDICLSSRHYPNVSMDRSLELDVDCSDEHDEDIQLYIQDKLKKRNLDMEAKLFEKAQGVFMWAVLVTAMLNRAFDRGQVEAMEEIVDQVPSGIEEVFQALLKDVSTETILMLQWLLFTRRPLRPEELYFAVMARTAKHRLRAWDEQEVTVDDIRRRIIDSSRGLIEIRQNLEHVQFIHLSVHEFLLRQQRLHRLSPELESNPIGISHSILKDGCMSYLMAKALRVPNNKSEATDIRWSHPFLDYAATYVLEHSEEAQTRGIEQREFLAALLDKEGPFERLRAFHECSSTVPGEGCTTGATILHMASFHGHKGLAKALLETGAEVDALGGVYGTALQAALAGGNDEIVGLLLKSNANVNAQGGVYGNALQAASAHGHHKTVKLLLESGARVNAQGGRHGTATKAALRGGYAAIVAMLVGAGADIHSQGGRYGSLLQEAAEYGYKGIVAVLLEKGANVNARGGEFDTALQAASRHGRLDIVRVLLEEGADIHARGGIYGDALQAASESGSGSVVGVLLEHGADVNAQGGIYGNALQAAVENGNTEGVRQLIKYGVDLGAAATCGSPLQAALQGGHVSIMIMLLEKGVRLNVYNEFYNSALQKAIRLFSQDGSVLRLFGKALQAASAKGDENTVWRLLKVGANANGQGGVYGNALQAASATGNEKIAKMLLKRGANITAQGGVYGNALQAASANGHEKLLRFLLDEWISQPTVKNHGATNYWGEVCWSGLIVIICVSYLLDTLLK</sequence>
<dbReference type="PROSITE" id="PS50297">
    <property type="entry name" value="ANK_REP_REGION"/>
    <property type="match status" value="2"/>
</dbReference>
<dbReference type="SUPFAM" id="SSF52540">
    <property type="entry name" value="P-loop containing nucleoside triphosphate hydrolases"/>
    <property type="match status" value="1"/>
</dbReference>
<dbReference type="OrthoDB" id="194358at2759"/>
<dbReference type="Gene3D" id="1.25.40.20">
    <property type="entry name" value="Ankyrin repeat-containing domain"/>
    <property type="match status" value="3"/>
</dbReference>
<dbReference type="SUPFAM" id="SSF48403">
    <property type="entry name" value="Ankyrin repeat"/>
    <property type="match status" value="2"/>
</dbReference>
<dbReference type="InterPro" id="IPR027417">
    <property type="entry name" value="P-loop_NTPase"/>
</dbReference>
<feature type="repeat" description="ANK" evidence="3">
    <location>
        <begin position="582"/>
        <end position="611"/>
    </location>
</feature>
<dbReference type="Proteomes" id="UP000777438">
    <property type="component" value="Unassembled WGS sequence"/>
</dbReference>
<dbReference type="PROSITE" id="PS50088">
    <property type="entry name" value="ANK_REPEAT"/>
    <property type="match status" value="8"/>
</dbReference>
<dbReference type="Pfam" id="PF24883">
    <property type="entry name" value="NPHP3_N"/>
    <property type="match status" value="1"/>
</dbReference>
<comment type="caution">
    <text evidence="5">The sequence shown here is derived from an EMBL/GenBank/DDBJ whole genome shotgun (WGS) entry which is preliminary data.</text>
</comment>
<feature type="repeat" description="ANK" evidence="3">
    <location>
        <begin position="678"/>
        <end position="710"/>
    </location>
</feature>
<evidence type="ECO:0000313" key="6">
    <source>
        <dbReference type="Proteomes" id="UP000777438"/>
    </source>
</evidence>
<evidence type="ECO:0000259" key="4">
    <source>
        <dbReference type="PROSITE" id="PS50837"/>
    </source>
</evidence>
<dbReference type="InterPro" id="IPR036770">
    <property type="entry name" value="Ankyrin_rpt-contain_sf"/>
</dbReference>
<gene>
    <name evidence="5" type="ORF">B0T10DRAFT_446422</name>
</gene>
<dbReference type="AlphaFoldDB" id="A0A9P8VVT3"/>
<feature type="repeat" description="ANK" evidence="3">
    <location>
        <begin position="615"/>
        <end position="644"/>
    </location>
</feature>
<keyword evidence="6" id="KW-1185">Reference proteome</keyword>
<dbReference type="Gene3D" id="3.40.50.300">
    <property type="entry name" value="P-loop containing nucleotide triphosphate hydrolases"/>
    <property type="match status" value="1"/>
</dbReference>
<evidence type="ECO:0000256" key="3">
    <source>
        <dbReference type="PROSITE-ProRule" id="PRU00023"/>
    </source>
</evidence>
<feature type="repeat" description="ANK" evidence="3">
    <location>
        <begin position="546"/>
        <end position="578"/>
    </location>
</feature>
<name>A0A9P8VVT3_9HYPO</name>
<dbReference type="Pfam" id="PF12796">
    <property type="entry name" value="Ank_2"/>
    <property type="match status" value="4"/>
</dbReference>
<evidence type="ECO:0000313" key="5">
    <source>
        <dbReference type="EMBL" id="KAH6880741.1"/>
    </source>
</evidence>
<dbReference type="InterPro" id="IPR002110">
    <property type="entry name" value="Ankyrin_rpt"/>
</dbReference>
<dbReference type="InterPro" id="IPR056884">
    <property type="entry name" value="NPHP3-like_N"/>
</dbReference>